<dbReference type="Proteomes" id="UP000483018">
    <property type="component" value="Unassembled WGS sequence"/>
</dbReference>
<gene>
    <name evidence="5" type="ORF">GND95_05050</name>
</gene>
<evidence type="ECO:0000256" key="3">
    <source>
        <dbReference type="ARBA" id="ARBA00022840"/>
    </source>
</evidence>
<dbReference type="PANTHER" id="PTHR42788">
    <property type="entry name" value="TAURINE IMPORT ATP-BINDING PROTEIN-RELATED"/>
    <property type="match status" value="1"/>
</dbReference>
<dbReference type="InterPro" id="IPR027417">
    <property type="entry name" value="P-loop_NTPase"/>
</dbReference>
<dbReference type="PROSITE" id="PS50893">
    <property type="entry name" value="ABC_TRANSPORTER_2"/>
    <property type="match status" value="1"/>
</dbReference>
<dbReference type="EMBL" id="WSLF01000003">
    <property type="protein sequence ID" value="KAE9635515.1"/>
    <property type="molecule type" value="Genomic_DNA"/>
</dbReference>
<keyword evidence="3 5" id="KW-0067">ATP-binding</keyword>
<dbReference type="AlphaFoldDB" id="A0A7C8HIC3"/>
<keyword evidence="6" id="KW-1185">Reference proteome</keyword>
<organism evidence="5 6">
    <name type="scientific">Defluviitalea raffinosedens</name>
    <dbReference type="NCBI Taxonomy" id="1450156"/>
    <lineage>
        <taxon>Bacteria</taxon>
        <taxon>Bacillati</taxon>
        <taxon>Bacillota</taxon>
        <taxon>Clostridia</taxon>
        <taxon>Lachnospirales</taxon>
        <taxon>Defluviitaleaceae</taxon>
        <taxon>Defluviitalea</taxon>
    </lineage>
</organism>
<dbReference type="SUPFAM" id="SSF52540">
    <property type="entry name" value="P-loop containing nucleoside triphosphate hydrolases"/>
    <property type="match status" value="1"/>
</dbReference>
<dbReference type="InterPro" id="IPR003593">
    <property type="entry name" value="AAA+_ATPase"/>
</dbReference>
<keyword evidence="2" id="KW-0547">Nucleotide-binding</keyword>
<evidence type="ECO:0000259" key="4">
    <source>
        <dbReference type="PROSITE" id="PS50893"/>
    </source>
</evidence>
<dbReference type="RefSeq" id="WP_158739763.1">
    <property type="nucleotide sequence ID" value="NZ_JAFBEP010000001.1"/>
</dbReference>
<dbReference type="InterPro" id="IPR003439">
    <property type="entry name" value="ABC_transporter-like_ATP-bd"/>
</dbReference>
<dbReference type="Gene3D" id="3.40.50.300">
    <property type="entry name" value="P-loop containing nucleotide triphosphate hydrolases"/>
    <property type="match status" value="1"/>
</dbReference>
<accession>A0A7C8HIC3</accession>
<feature type="domain" description="ABC transporter" evidence="4">
    <location>
        <begin position="2"/>
        <end position="216"/>
    </location>
</feature>
<protein>
    <submittedName>
        <fullName evidence="5">ATP-binding cassette domain-containing protein</fullName>
    </submittedName>
</protein>
<proteinExistence type="predicted"/>
<evidence type="ECO:0000256" key="2">
    <source>
        <dbReference type="ARBA" id="ARBA00022741"/>
    </source>
</evidence>
<comment type="caution">
    <text evidence="5">The sequence shown here is derived from an EMBL/GenBank/DDBJ whole genome shotgun (WGS) entry which is preliminary data.</text>
</comment>
<dbReference type="PANTHER" id="PTHR42788:SF13">
    <property type="entry name" value="ALIPHATIC SULFONATES IMPORT ATP-BINDING PROTEIN SSUB"/>
    <property type="match status" value="1"/>
</dbReference>
<evidence type="ECO:0000256" key="1">
    <source>
        <dbReference type="ARBA" id="ARBA00022448"/>
    </source>
</evidence>
<dbReference type="SMART" id="SM00382">
    <property type="entry name" value="AAA"/>
    <property type="match status" value="1"/>
</dbReference>
<dbReference type="Pfam" id="PF00005">
    <property type="entry name" value="ABC_tran"/>
    <property type="match status" value="1"/>
</dbReference>
<evidence type="ECO:0000313" key="6">
    <source>
        <dbReference type="Proteomes" id="UP000483018"/>
    </source>
</evidence>
<dbReference type="OrthoDB" id="9801958at2"/>
<sequence length="230" mass="26604">MLILNNVTKHYDDVVVLKDFSLFVEKGKIYSLLGPSGCGKTTMLRLITELEKPDQGKIELKGQRVSYIFQEPRLLPWETVRKNLELVCPKKERQKIDELLELMELKEYEGAYPKELSGGMKQRVSIMRAFLHPHEILLMDEPFQALDLKLKAILMKEIYNLHQSIKNTILFVTHDLDEALLLGDEIFVLSPKPASVVKKFSVSTPQMERKSEDMQFIKEELIKLLNHAPI</sequence>
<dbReference type="GO" id="GO:0005524">
    <property type="term" value="F:ATP binding"/>
    <property type="evidence" value="ECO:0007669"/>
    <property type="project" value="UniProtKB-KW"/>
</dbReference>
<dbReference type="GO" id="GO:0016887">
    <property type="term" value="F:ATP hydrolysis activity"/>
    <property type="evidence" value="ECO:0007669"/>
    <property type="project" value="InterPro"/>
</dbReference>
<name>A0A7C8HIC3_9FIRM</name>
<dbReference type="InterPro" id="IPR050166">
    <property type="entry name" value="ABC_transporter_ATP-bind"/>
</dbReference>
<reference evidence="5 6" key="1">
    <citation type="submission" date="2019-12" db="EMBL/GenBank/DDBJ databases">
        <title>Defluviitalea raffinosedens, isolated from a biogas fermenter, genome sequencing and characterization.</title>
        <authorList>
            <person name="Rettenmaier R."/>
            <person name="Schneider M."/>
            <person name="Neuhaus K."/>
            <person name="Liebl W."/>
            <person name="Zverlov V."/>
        </authorList>
    </citation>
    <scope>NUCLEOTIDE SEQUENCE [LARGE SCALE GENOMIC DNA]</scope>
    <source>
        <strain evidence="5 6">249c-K6</strain>
    </source>
</reference>
<keyword evidence="1" id="KW-0813">Transport</keyword>
<evidence type="ECO:0000313" key="5">
    <source>
        <dbReference type="EMBL" id="KAE9635515.1"/>
    </source>
</evidence>